<feature type="compositionally biased region" description="Polar residues" evidence="5">
    <location>
        <begin position="1"/>
        <end position="12"/>
    </location>
</feature>
<accession>A0AAW0YUW1</accession>
<keyword evidence="3" id="KW-0862">Zinc</keyword>
<sequence>MSHSSTASSLLQQHRPEALLPQLPTDPSVALTHAQAQWLEQHEQTQQELCRSKGSDTRLAGSNESRYGSSSSHPSSQSAGASSSGFNSTLLQPVASTSSGLNYLNTEPTACGSTEHAIADSPSPLSDCSDNIQNCANILATVQVRAIGEAMIKGKWQPDEDSALCTFPLCTANFAQPTYFFLGPRRHHCRLCGQLFCSAHSSQRAALIHTDGSGKRSIGNDRVCDLCLPRPDTESDILPRSSAHHSRRNSSGTESEADLVTPYSDDGHSLSGSMLLRASSRVTLDRNTPRDATARLGDDAQLAPIEAWMDRSGILSLYPLAVNPSHSRTRRSISPAPSVAPLFAPSIRARRTAKEKELERLTLRQRRMGQESEFWLPGKWGYKREDFDPTFLKDGEEDEDQIEKEVGGVVEDGPIRFRTGVRKVITTPGATPMPARA</sequence>
<reference evidence="7 8" key="1">
    <citation type="journal article" date="2024" name="bioRxiv">
        <title>Comparative genomics of Cryptococcus and Kwoniella reveals pathogenesis evolution and contrasting karyotype dynamics via intercentromeric recombination or chromosome fusion.</title>
        <authorList>
            <person name="Coelho M.A."/>
            <person name="David-Palma M."/>
            <person name="Shea T."/>
            <person name="Bowers K."/>
            <person name="McGinley-Smith S."/>
            <person name="Mohammad A.W."/>
            <person name="Gnirke A."/>
            <person name="Yurkov A.M."/>
            <person name="Nowrousian M."/>
            <person name="Sun S."/>
            <person name="Cuomo C.A."/>
            <person name="Heitman J."/>
        </authorList>
    </citation>
    <scope>NUCLEOTIDE SEQUENCE [LARGE SCALE GENOMIC DNA]</scope>
    <source>
        <strain evidence="7 8">CBS 13917</strain>
    </source>
</reference>
<evidence type="ECO:0000256" key="1">
    <source>
        <dbReference type="ARBA" id="ARBA00022723"/>
    </source>
</evidence>
<dbReference type="RefSeq" id="XP_066800325.1">
    <property type="nucleotide sequence ID" value="XM_066949317.1"/>
</dbReference>
<evidence type="ECO:0000256" key="5">
    <source>
        <dbReference type="SAM" id="MobiDB-lite"/>
    </source>
</evidence>
<feature type="region of interest" description="Disordered" evidence="5">
    <location>
        <begin position="42"/>
        <end position="85"/>
    </location>
</feature>
<dbReference type="InterPro" id="IPR013083">
    <property type="entry name" value="Znf_RING/FYVE/PHD"/>
</dbReference>
<dbReference type="InterPro" id="IPR052113">
    <property type="entry name" value="FYVE-type_Zinc_Finger"/>
</dbReference>
<dbReference type="PANTHER" id="PTHR39490">
    <property type="entry name" value="ARRESTIN DOMAIN-CONTAINING PROTEIN D"/>
    <property type="match status" value="1"/>
</dbReference>
<dbReference type="SMART" id="SM00064">
    <property type="entry name" value="FYVE"/>
    <property type="match status" value="1"/>
</dbReference>
<dbReference type="KEGG" id="kne:92183490"/>
<evidence type="ECO:0000259" key="6">
    <source>
        <dbReference type="PROSITE" id="PS50178"/>
    </source>
</evidence>
<organism evidence="7 8">
    <name type="scientific">Kwoniella newhampshirensis</name>
    <dbReference type="NCBI Taxonomy" id="1651941"/>
    <lineage>
        <taxon>Eukaryota</taxon>
        <taxon>Fungi</taxon>
        <taxon>Dikarya</taxon>
        <taxon>Basidiomycota</taxon>
        <taxon>Agaricomycotina</taxon>
        <taxon>Tremellomycetes</taxon>
        <taxon>Tremellales</taxon>
        <taxon>Cryptococcaceae</taxon>
        <taxon>Kwoniella</taxon>
    </lineage>
</organism>
<evidence type="ECO:0000256" key="2">
    <source>
        <dbReference type="ARBA" id="ARBA00022771"/>
    </source>
</evidence>
<feature type="region of interest" description="Disordered" evidence="5">
    <location>
        <begin position="1"/>
        <end position="28"/>
    </location>
</feature>
<dbReference type="Pfam" id="PF01363">
    <property type="entry name" value="FYVE"/>
    <property type="match status" value="1"/>
</dbReference>
<evidence type="ECO:0000256" key="4">
    <source>
        <dbReference type="PROSITE-ProRule" id="PRU00091"/>
    </source>
</evidence>
<dbReference type="GO" id="GO:0008270">
    <property type="term" value="F:zinc ion binding"/>
    <property type="evidence" value="ECO:0007669"/>
    <property type="project" value="UniProtKB-KW"/>
</dbReference>
<keyword evidence="1" id="KW-0479">Metal-binding</keyword>
<dbReference type="Proteomes" id="UP001388673">
    <property type="component" value="Unassembled WGS sequence"/>
</dbReference>
<name>A0AAW0YUW1_9TREE</name>
<proteinExistence type="predicted"/>
<feature type="region of interest" description="Disordered" evidence="5">
    <location>
        <begin position="235"/>
        <end position="268"/>
    </location>
</feature>
<dbReference type="InterPro" id="IPR017455">
    <property type="entry name" value="Znf_FYVE-rel"/>
</dbReference>
<dbReference type="GeneID" id="92183490"/>
<dbReference type="AlphaFoldDB" id="A0AAW0YUW1"/>
<dbReference type="InterPro" id="IPR000306">
    <property type="entry name" value="Znf_FYVE"/>
</dbReference>
<dbReference type="PROSITE" id="PS50178">
    <property type="entry name" value="ZF_FYVE"/>
    <property type="match status" value="1"/>
</dbReference>
<feature type="compositionally biased region" description="Basic and acidic residues" evidence="5">
    <location>
        <begin position="42"/>
        <end position="56"/>
    </location>
</feature>
<feature type="domain" description="FYVE-type" evidence="6">
    <location>
        <begin position="170"/>
        <end position="232"/>
    </location>
</feature>
<dbReference type="EMBL" id="JBCAWK010000012">
    <property type="protein sequence ID" value="KAK8845517.1"/>
    <property type="molecule type" value="Genomic_DNA"/>
</dbReference>
<dbReference type="PANTHER" id="PTHR39490:SF8">
    <property type="entry name" value="ZINC FINGER FYVE DOMAIN-CONTAINING PROTEIN 21"/>
    <property type="match status" value="1"/>
</dbReference>
<comment type="caution">
    <text evidence="7">The sequence shown here is derived from an EMBL/GenBank/DDBJ whole genome shotgun (WGS) entry which is preliminary data.</text>
</comment>
<keyword evidence="8" id="KW-1185">Reference proteome</keyword>
<dbReference type="SUPFAM" id="SSF57903">
    <property type="entry name" value="FYVE/PHD zinc finger"/>
    <property type="match status" value="1"/>
</dbReference>
<dbReference type="Gene3D" id="3.30.40.10">
    <property type="entry name" value="Zinc/RING finger domain, C3HC4 (zinc finger)"/>
    <property type="match status" value="1"/>
</dbReference>
<dbReference type="InterPro" id="IPR011011">
    <property type="entry name" value="Znf_FYVE_PHD"/>
</dbReference>
<protein>
    <recommendedName>
        <fullName evidence="6">FYVE-type domain-containing protein</fullName>
    </recommendedName>
</protein>
<evidence type="ECO:0000313" key="7">
    <source>
        <dbReference type="EMBL" id="KAK8845517.1"/>
    </source>
</evidence>
<keyword evidence="2 4" id="KW-0863">Zinc-finger</keyword>
<feature type="compositionally biased region" description="Low complexity" evidence="5">
    <location>
        <begin position="62"/>
        <end position="85"/>
    </location>
</feature>
<evidence type="ECO:0000313" key="8">
    <source>
        <dbReference type="Proteomes" id="UP001388673"/>
    </source>
</evidence>
<evidence type="ECO:0000256" key="3">
    <source>
        <dbReference type="ARBA" id="ARBA00022833"/>
    </source>
</evidence>
<gene>
    <name evidence="7" type="ORF">IAR55_006232</name>
</gene>